<dbReference type="InterPro" id="IPR011006">
    <property type="entry name" value="CheY-like_superfamily"/>
</dbReference>
<evidence type="ECO:0000256" key="3">
    <source>
        <dbReference type="ARBA" id="ARBA00023015"/>
    </source>
</evidence>
<dbReference type="SMART" id="SM00862">
    <property type="entry name" value="Trans_reg_C"/>
    <property type="match status" value="1"/>
</dbReference>
<dbReference type="SUPFAM" id="SSF52172">
    <property type="entry name" value="CheY-like"/>
    <property type="match status" value="1"/>
</dbReference>
<dbReference type="AlphaFoldDB" id="A0A644YYC2"/>
<evidence type="ECO:0000259" key="7">
    <source>
        <dbReference type="PROSITE" id="PS51755"/>
    </source>
</evidence>
<keyword evidence="3" id="KW-0805">Transcription regulation</keyword>
<evidence type="ECO:0000259" key="6">
    <source>
        <dbReference type="PROSITE" id="PS50110"/>
    </source>
</evidence>
<dbReference type="PANTHER" id="PTHR48111:SF1">
    <property type="entry name" value="TWO-COMPONENT RESPONSE REGULATOR ORR33"/>
    <property type="match status" value="1"/>
</dbReference>
<dbReference type="InterPro" id="IPR001867">
    <property type="entry name" value="OmpR/PhoB-type_DNA-bd"/>
</dbReference>
<dbReference type="SUPFAM" id="SSF46894">
    <property type="entry name" value="C-terminal effector domain of the bipartite response regulators"/>
    <property type="match status" value="1"/>
</dbReference>
<accession>A0A644YYC2</accession>
<dbReference type="FunFam" id="1.10.10.10:FF:000018">
    <property type="entry name" value="DNA-binding response regulator ResD"/>
    <property type="match status" value="1"/>
</dbReference>
<dbReference type="Gene3D" id="6.10.250.690">
    <property type="match status" value="1"/>
</dbReference>
<dbReference type="InterPro" id="IPR001789">
    <property type="entry name" value="Sig_transdc_resp-reg_receiver"/>
</dbReference>
<dbReference type="Gene3D" id="3.40.50.2300">
    <property type="match status" value="1"/>
</dbReference>
<organism evidence="8">
    <name type="scientific">bioreactor metagenome</name>
    <dbReference type="NCBI Taxonomy" id="1076179"/>
    <lineage>
        <taxon>unclassified sequences</taxon>
        <taxon>metagenomes</taxon>
        <taxon>ecological metagenomes</taxon>
    </lineage>
</organism>
<dbReference type="GO" id="GO:0032993">
    <property type="term" value="C:protein-DNA complex"/>
    <property type="evidence" value="ECO:0007669"/>
    <property type="project" value="TreeGrafter"/>
</dbReference>
<gene>
    <name evidence="8" type="primary">phoB_13</name>
    <name evidence="8" type="ORF">SDC9_79407</name>
</gene>
<evidence type="ECO:0000256" key="4">
    <source>
        <dbReference type="ARBA" id="ARBA00023125"/>
    </source>
</evidence>
<dbReference type="Pfam" id="PF00486">
    <property type="entry name" value="Trans_reg_C"/>
    <property type="match status" value="1"/>
</dbReference>
<dbReference type="CDD" id="cd00383">
    <property type="entry name" value="trans_reg_C"/>
    <property type="match status" value="1"/>
</dbReference>
<evidence type="ECO:0000256" key="2">
    <source>
        <dbReference type="ARBA" id="ARBA00023012"/>
    </source>
</evidence>
<dbReference type="GO" id="GO:0000156">
    <property type="term" value="F:phosphorelay response regulator activity"/>
    <property type="evidence" value="ECO:0007669"/>
    <property type="project" value="TreeGrafter"/>
</dbReference>
<feature type="domain" description="Response regulatory" evidence="6">
    <location>
        <begin position="1"/>
        <end position="117"/>
    </location>
</feature>
<dbReference type="Pfam" id="PF00072">
    <property type="entry name" value="Response_reg"/>
    <property type="match status" value="1"/>
</dbReference>
<feature type="domain" description="OmpR/PhoB-type" evidence="7">
    <location>
        <begin position="126"/>
        <end position="222"/>
    </location>
</feature>
<dbReference type="PANTHER" id="PTHR48111">
    <property type="entry name" value="REGULATOR OF RPOS"/>
    <property type="match status" value="1"/>
</dbReference>
<dbReference type="InterPro" id="IPR039420">
    <property type="entry name" value="WalR-like"/>
</dbReference>
<name>A0A644YYC2_9ZZZZ</name>
<dbReference type="Gene3D" id="1.10.10.10">
    <property type="entry name" value="Winged helix-like DNA-binding domain superfamily/Winged helix DNA-binding domain"/>
    <property type="match status" value="1"/>
</dbReference>
<reference evidence="8" key="1">
    <citation type="submission" date="2019-08" db="EMBL/GenBank/DDBJ databases">
        <authorList>
            <person name="Kucharzyk K."/>
            <person name="Murdoch R.W."/>
            <person name="Higgins S."/>
            <person name="Loffler F."/>
        </authorList>
    </citation>
    <scope>NUCLEOTIDE SEQUENCE</scope>
</reference>
<dbReference type="GO" id="GO:0000976">
    <property type="term" value="F:transcription cis-regulatory region binding"/>
    <property type="evidence" value="ECO:0007669"/>
    <property type="project" value="TreeGrafter"/>
</dbReference>
<proteinExistence type="predicted"/>
<sequence>MIYCVEDDINIRELIIYTLNNTGFKASGFQSGSEMFKELNHDKPELILLDIMMPNENGIEILKSLRNNPETRHIPVIMLTAKSNEYDKVIALDYGADDYVTKPFGMMELISRIKAVLRRTSDKSERDVLNFHGITIDERRHEVLINGELVDLTVKEFELLSALVKSANLVLTRDVLLEKIWGYTFDGETRTIDVHIRSLRKKLGKYGDYIETVHGIGYKIGKKDEK</sequence>
<dbReference type="PROSITE" id="PS50110">
    <property type="entry name" value="RESPONSE_REGULATORY"/>
    <property type="match status" value="1"/>
</dbReference>
<dbReference type="EMBL" id="VSSQ01006480">
    <property type="protein sequence ID" value="MPM32841.1"/>
    <property type="molecule type" value="Genomic_DNA"/>
</dbReference>
<keyword evidence="5" id="KW-0804">Transcription</keyword>
<dbReference type="InterPro" id="IPR016032">
    <property type="entry name" value="Sig_transdc_resp-reg_C-effctor"/>
</dbReference>
<keyword evidence="1" id="KW-0597">Phosphoprotein</keyword>
<protein>
    <submittedName>
        <fullName evidence="8">Phosphate regulon transcriptional regulatory protein PhoB</fullName>
    </submittedName>
</protein>
<evidence type="ECO:0000313" key="8">
    <source>
        <dbReference type="EMBL" id="MPM32841.1"/>
    </source>
</evidence>
<keyword evidence="4" id="KW-0238">DNA-binding</keyword>
<dbReference type="InterPro" id="IPR036388">
    <property type="entry name" value="WH-like_DNA-bd_sf"/>
</dbReference>
<keyword evidence="2" id="KW-0902">Two-component regulatory system</keyword>
<dbReference type="PROSITE" id="PS51755">
    <property type="entry name" value="OMPR_PHOB"/>
    <property type="match status" value="1"/>
</dbReference>
<dbReference type="GO" id="GO:0006355">
    <property type="term" value="P:regulation of DNA-templated transcription"/>
    <property type="evidence" value="ECO:0007669"/>
    <property type="project" value="InterPro"/>
</dbReference>
<evidence type="ECO:0000256" key="5">
    <source>
        <dbReference type="ARBA" id="ARBA00023163"/>
    </source>
</evidence>
<dbReference type="SMART" id="SM00448">
    <property type="entry name" value="REC"/>
    <property type="match status" value="1"/>
</dbReference>
<dbReference type="GO" id="GO:0005829">
    <property type="term" value="C:cytosol"/>
    <property type="evidence" value="ECO:0007669"/>
    <property type="project" value="TreeGrafter"/>
</dbReference>
<evidence type="ECO:0000256" key="1">
    <source>
        <dbReference type="ARBA" id="ARBA00022553"/>
    </source>
</evidence>
<comment type="caution">
    <text evidence="8">The sequence shown here is derived from an EMBL/GenBank/DDBJ whole genome shotgun (WGS) entry which is preliminary data.</text>
</comment>